<name>A0A1V2VWL8_9BURK</name>
<sequence>MSSHWEWAENVTAQHDQEKPFAPENGQPLKFKAGDPVIYTNPAGLEFALRVTGFYERPAAPDGMYAKGARYLLDWECPWFPVVESCLRLDESRAVQELEPTA</sequence>
<feature type="region of interest" description="Disordered" evidence="1">
    <location>
        <begin position="1"/>
        <end position="28"/>
    </location>
</feature>
<comment type="caution">
    <text evidence="2">The sequence shown here is derived from an EMBL/GenBank/DDBJ whole genome shotgun (WGS) entry which is preliminary data.</text>
</comment>
<evidence type="ECO:0000256" key="1">
    <source>
        <dbReference type="SAM" id="MobiDB-lite"/>
    </source>
</evidence>
<evidence type="ECO:0000313" key="2">
    <source>
        <dbReference type="EMBL" id="ONU78901.1"/>
    </source>
</evidence>
<organism evidence="2 3">
    <name type="scientific">Burkholderia cenocepacia</name>
    <dbReference type="NCBI Taxonomy" id="95486"/>
    <lineage>
        <taxon>Bacteria</taxon>
        <taxon>Pseudomonadati</taxon>
        <taxon>Pseudomonadota</taxon>
        <taxon>Betaproteobacteria</taxon>
        <taxon>Burkholderiales</taxon>
        <taxon>Burkholderiaceae</taxon>
        <taxon>Burkholderia</taxon>
        <taxon>Burkholderia cepacia complex</taxon>
    </lineage>
</organism>
<proteinExistence type="predicted"/>
<gene>
    <name evidence="2" type="ORF">A8E72_28515</name>
</gene>
<evidence type="ECO:0000313" key="3">
    <source>
        <dbReference type="Proteomes" id="UP000188543"/>
    </source>
</evidence>
<dbReference type="AlphaFoldDB" id="A0A1V2VWL8"/>
<dbReference type="RefSeq" id="WP_077176600.1">
    <property type="nucleotide sequence ID" value="NZ_MUTB01000105.1"/>
</dbReference>
<protein>
    <submittedName>
        <fullName evidence="2">Uncharacterized protein</fullName>
    </submittedName>
</protein>
<dbReference type="Proteomes" id="UP000188543">
    <property type="component" value="Unassembled WGS sequence"/>
</dbReference>
<reference evidence="2 3" key="1">
    <citation type="submission" date="2016-08" db="EMBL/GenBank/DDBJ databases">
        <authorList>
            <person name="Seilhamer J.J."/>
        </authorList>
    </citation>
    <scope>NUCLEOTIDE SEQUENCE [LARGE SCALE GENOMIC DNA]</scope>
    <source>
        <strain evidence="2 3">VC14762</strain>
    </source>
</reference>
<accession>A0A1V2VWL8</accession>
<dbReference type="EMBL" id="MUTJ01000087">
    <property type="protein sequence ID" value="ONU78901.1"/>
    <property type="molecule type" value="Genomic_DNA"/>
</dbReference>